<dbReference type="SUPFAM" id="SSF52402">
    <property type="entry name" value="Adenine nucleotide alpha hydrolases-like"/>
    <property type="match status" value="1"/>
</dbReference>
<dbReference type="Proteomes" id="UP000683360">
    <property type="component" value="Unassembled WGS sequence"/>
</dbReference>
<proteinExistence type="predicted"/>
<dbReference type="InterPro" id="IPR006016">
    <property type="entry name" value="UspA"/>
</dbReference>
<feature type="domain" description="UspA" evidence="1">
    <location>
        <begin position="68"/>
        <end position="185"/>
    </location>
</feature>
<dbReference type="CDD" id="cd23659">
    <property type="entry name" value="USP_At3g01520-like"/>
    <property type="match status" value="1"/>
</dbReference>
<keyword evidence="3" id="KW-1185">Reference proteome</keyword>
<accession>A0A8S3VBM4</accession>
<dbReference type="AlphaFoldDB" id="A0A8S3VBM4"/>
<evidence type="ECO:0000313" key="3">
    <source>
        <dbReference type="Proteomes" id="UP000683360"/>
    </source>
</evidence>
<dbReference type="EMBL" id="CAJPWZ010003251">
    <property type="protein sequence ID" value="CAG2254682.1"/>
    <property type="molecule type" value="Genomic_DNA"/>
</dbReference>
<dbReference type="InterPro" id="IPR006015">
    <property type="entry name" value="Universal_stress_UspA"/>
</dbReference>
<comment type="caution">
    <text evidence="2">The sequence shown here is derived from an EMBL/GenBank/DDBJ whole genome shotgun (WGS) entry which is preliminary data.</text>
</comment>
<organism evidence="2 3">
    <name type="scientific">Mytilus edulis</name>
    <name type="common">Blue mussel</name>
    <dbReference type="NCBI Taxonomy" id="6550"/>
    <lineage>
        <taxon>Eukaryota</taxon>
        <taxon>Metazoa</taxon>
        <taxon>Spiralia</taxon>
        <taxon>Lophotrochozoa</taxon>
        <taxon>Mollusca</taxon>
        <taxon>Bivalvia</taxon>
        <taxon>Autobranchia</taxon>
        <taxon>Pteriomorphia</taxon>
        <taxon>Mytilida</taxon>
        <taxon>Mytiloidea</taxon>
        <taxon>Mytilidae</taxon>
        <taxon>Mytilinae</taxon>
        <taxon>Mytilus</taxon>
    </lineage>
</organism>
<name>A0A8S3VBM4_MYTED</name>
<sequence length="186" mass="20361">MDSNEKSFCISHRIDELTHLFASIDGKFRTGQGKPGELLIHISKEENASMIITGSREVKVQDNSIYAKQIKAPGDKLTLLHIPQLSYPMKDASPGIMQDLMQKMKAGADEMKARYVAKMAELGLQGDVQIGFGDPGEQICAFAAKTHAAIIIMGTRGLGAIRRTIMGSVSDYVLHHSHVPVLICRN</sequence>
<dbReference type="Pfam" id="PF00582">
    <property type="entry name" value="Usp"/>
    <property type="match status" value="1"/>
</dbReference>
<dbReference type="InterPro" id="IPR014729">
    <property type="entry name" value="Rossmann-like_a/b/a_fold"/>
</dbReference>
<dbReference type="PRINTS" id="PR01438">
    <property type="entry name" value="UNVRSLSTRESS"/>
</dbReference>
<dbReference type="OrthoDB" id="843225at2759"/>
<evidence type="ECO:0000259" key="1">
    <source>
        <dbReference type="Pfam" id="PF00582"/>
    </source>
</evidence>
<reference evidence="2" key="1">
    <citation type="submission" date="2021-03" db="EMBL/GenBank/DDBJ databases">
        <authorList>
            <person name="Bekaert M."/>
        </authorList>
    </citation>
    <scope>NUCLEOTIDE SEQUENCE</scope>
</reference>
<dbReference type="PANTHER" id="PTHR31964:SF113">
    <property type="entry name" value="USPA DOMAIN-CONTAINING PROTEIN"/>
    <property type="match status" value="1"/>
</dbReference>
<dbReference type="PANTHER" id="PTHR31964">
    <property type="entry name" value="ADENINE NUCLEOTIDE ALPHA HYDROLASES-LIKE SUPERFAMILY PROTEIN"/>
    <property type="match status" value="1"/>
</dbReference>
<evidence type="ECO:0000313" key="2">
    <source>
        <dbReference type="EMBL" id="CAG2254682.1"/>
    </source>
</evidence>
<gene>
    <name evidence="2" type="ORF">MEDL_66246</name>
</gene>
<protein>
    <recommendedName>
        <fullName evidence="1">UspA domain-containing protein</fullName>
    </recommendedName>
</protein>
<dbReference type="Gene3D" id="3.40.50.620">
    <property type="entry name" value="HUPs"/>
    <property type="match status" value="1"/>
</dbReference>